<keyword evidence="4" id="KW-1185">Reference proteome</keyword>
<evidence type="ECO:0000313" key="3">
    <source>
        <dbReference type="EMBL" id="GAA5054716.1"/>
    </source>
</evidence>
<dbReference type="InterPro" id="IPR049449">
    <property type="entry name" value="TesB_ACOT8-like_N"/>
</dbReference>
<name>A0ABP9KD10_9NOCA</name>
<accession>A0ABP9KD10</accession>
<feature type="domain" description="Acyl-CoA thioesterase-like C-terminal" evidence="2">
    <location>
        <begin position="140"/>
        <end position="268"/>
    </location>
</feature>
<gene>
    <name evidence="3" type="ORF">GCM10023318_30050</name>
</gene>
<proteinExistence type="predicted"/>
<dbReference type="SUPFAM" id="SSF54637">
    <property type="entry name" value="Thioesterase/thiol ester dehydrase-isomerase"/>
    <property type="match status" value="1"/>
</dbReference>
<evidence type="ECO:0000313" key="4">
    <source>
        <dbReference type="Proteomes" id="UP001500603"/>
    </source>
</evidence>
<dbReference type="EMBL" id="BAABJM010000002">
    <property type="protein sequence ID" value="GAA5054716.1"/>
    <property type="molecule type" value="Genomic_DNA"/>
</dbReference>
<protein>
    <submittedName>
        <fullName evidence="3">Thioesterase family protein</fullName>
    </submittedName>
</protein>
<feature type="domain" description="Acyl-CoA thioesterase-like N-terminal HotDog" evidence="1">
    <location>
        <begin position="22"/>
        <end position="111"/>
    </location>
</feature>
<dbReference type="Gene3D" id="2.40.160.210">
    <property type="entry name" value="Acyl-CoA thioesterase, double hotdog domain"/>
    <property type="match status" value="1"/>
</dbReference>
<reference evidence="4" key="1">
    <citation type="journal article" date="2019" name="Int. J. Syst. Evol. Microbiol.">
        <title>The Global Catalogue of Microorganisms (GCM) 10K type strain sequencing project: providing services to taxonomists for standard genome sequencing and annotation.</title>
        <authorList>
            <consortium name="The Broad Institute Genomics Platform"/>
            <consortium name="The Broad Institute Genome Sequencing Center for Infectious Disease"/>
            <person name="Wu L."/>
            <person name="Ma J."/>
        </authorList>
    </citation>
    <scope>NUCLEOTIDE SEQUENCE [LARGE SCALE GENOMIC DNA]</scope>
    <source>
        <strain evidence="4">JCM 18298</strain>
    </source>
</reference>
<dbReference type="Pfam" id="PF13622">
    <property type="entry name" value="4HBT_3"/>
    <property type="match status" value="1"/>
</dbReference>
<dbReference type="InterPro" id="IPR029069">
    <property type="entry name" value="HotDog_dom_sf"/>
</dbReference>
<evidence type="ECO:0000259" key="1">
    <source>
        <dbReference type="Pfam" id="PF13622"/>
    </source>
</evidence>
<dbReference type="RefSeq" id="WP_345495953.1">
    <property type="nucleotide sequence ID" value="NZ_BAABJM010000002.1"/>
</dbReference>
<comment type="caution">
    <text evidence="3">The sequence shown here is derived from an EMBL/GenBank/DDBJ whole genome shotgun (WGS) entry which is preliminary data.</text>
</comment>
<dbReference type="InterPro" id="IPR049450">
    <property type="entry name" value="ACOT8-like_C"/>
</dbReference>
<dbReference type="InterPro" id="IPR042171">
    <property type="entry name" value="Acyl-CoA_hotdog"/>
</dbReference>
<organism evidence="3 4">
    <name type="scientific">Nocardia callitridis</name>
    <dbReference type="NCBI Taxonomy" id="648753"/>
    <lineage>
        <taxon>Bacteria</taxon>
        <taxon>Bacillati</taxon>
        <taxon>Actinomycetota</taxon>
        <taxon>Actinomycetes</taxon>
        <taxon>Mycobacteriales</taxon>
        <taxon>Nocardiaceae</taxon>
        <taxon>Nocardia</taxon>
    </lineage>
</organism>
<dbReference type="Pfam" id="PF20789">
    <property type="entry name" value="4HBT_3C"/>
    <property type="match status" value="1"/>
</dbReference>
<evidence type="ECO:0000259" key="2">
    <source>
        <dbReference type="Pfam" id="PF20789"/>
    </source>
</evidence>
<dbReference type="Proteomes" id="UP001500603">
    <property type="component" value="Unassembled WGS sequence"/>
</dbReference>
<sequence>MDAFYLPDSSDTDLFHPTELTRGPWSPDAQHGGAPSALLGYVIERCGAGAGMRVGRVTVEFLGRVPIAALRARTRVVSAEVRAGKPGRGAELVEATLSSERGVVVRASAWRISPVESELEIPVELLATGTHPGPDAVAQGPEHEFPSTQPVGFHTGVEYRFVSGGFQTPGPAVCWFRLRFPVVADVAPSPWQRALAAADFGNGVSSVLPWNRYFFINTDLTVTLHRDPVGEWVCVDAVTYPAGSGIGMAESRLFDREGPIGRGTQTLLFGFR</sequence>